<sequence>MSDNPLVARSQSSTTWSTGLGLVEDARQISDGIQNNSWVDTTLAGAGGSLDALAVAVDPLGSLFAWVSAG</sequence>
<name>A0ABQ3XED5_9ACTN</name>
<organism evidence="1 2">
    <name type="scientific">Actinoplanes couchii</name>
    <dbReference type="NCBI Taxonomy" id="403638"/>
    <lineage>
        <taxon>Bacteria</taxon>
        <taxon>Bacillati</taxon>
        <taxon>Actinomycetota</taxon>
        <taxon>Actinomycetes</taxon>
        <taxon>Micromonosporales</taxon>
        <taxon>Micromonosporaceae</taxon>
        <taxon>Actinoplanes</taxon>
    </lineage>
</organism>
<accession>A0ABQ3XED5</accession>
<protein>
    <submittedName>
        <fullName evidence="1">Uncharacterized protein</fullName>
    </submittedName>
</protein>
<evidence type="ECO:0000313" key="1">
    <source>
        <dbReference type="EMBL" id="GID56855.1"/>
    </source>
</evidence>
<gene>
    <name evidence="1" type="ORF">Aco03nite_052590</name>
</gene>
<reference evidence="1 2" key="1">
    <citation type="submission" date="2021-01" db="EMBL/GenBank/DDBJ databases">
        <title>Whole genome shotgun sequence of Actinoplanes couchii NBRC 106145.</title>
        <authorList>
            <person name="Komaki H."/>
            <person name="Tamura T."/>
        </authorList>
    </citation>
    <scope>NUCLEOTIDE SEQUENCE [LARGE SCALE GENOMIC DNA]</scope>
    <source>
        <strain evidence="1 2">NBRC 106145</strain>
    </source>
</reference>
<dbReference type="Proteomes" id="UP000612282">
    <property type="component" value="Unassembled WGS sequence"/>
</dbReference>
<evidence type="ECO:0000313" key="2">
    <source>
        <dbReference type="Proteomes" id="UP000612282"/>
    </source>
</evidence>
<comment type="caution">
    <text evidence="1">The sequence shown here is derived from an EMBL/GenBank/DDBJ whole genome shotgun (WGS) entry which is preliminary data.</text>
</comment>
<proteinExistence type="predicted"/>
<dbReference type="RefSeq" id="WP_239145437.1">
    <property type="nucleotide sequence ID" value="NZ_BAAAQE010000094.1"/>
</dbReference>
<dbReference type="EMBL" id="BOMG01000064">
    <property type="protein sequence ID" value="GID56855.1"/>
    <property type="molecule type" value="Genomic_DNA"/>
</dbReference>
<keyword evidence="2" id="KW-1185">Reference proteome</keyword>